<feature type="coiled-coil region" evidence="5">
    <location>
        <begin position="740"/>
        <end position="889"/>
    </location>
</feature>
<dbReference type="STRING" id="30522.A0A4W2E3Z5"/>
<reference evidence="8" key="3">
    <citation type="submission" date="2025-09" db="UniProtKB">
        <authorList>
            <consortium name="Ensembl"/>
        </authorList>
    </citation>
    <scope>IDENTIFICATION</scope>
</reference>
<feature type="coiled-coil region" evidence="5">
    <location>
        <begin position="1719"/>
        <end position="1753"/>
    </location>
</feature>
<evidence type="ECO:0000313" key="8">
    <source>
        <dbReference type="Ensembl" id="ENSBIXP00000033637.1"/>
    </source>
</evidence>
<feature type="compositionally biased region" description="Basic and acidic residues" evidence="6">
    <location>
        <begin position="19"/>
        <end position="31"/>
    </location>
</feature>
<feature type="region of interest" description="Disordered" evidence="6">
    <location>
        <begin position="1795"/>
        <end position="1824"/>
    </location>
</feature>
<dbReference type="Pfam" id="PF16704">
    <property type="entry name" value="Rab_bind"/>
    <property type="match status" value="1"/>
</dbReference>
<evidence type="ECO:0000259" key="7">
    <source>
        <dbReference type="PROSITE" id="PS50913"/>
    </source>
</evidence>
<dbReference type="Pfam" id="PF01465">
    <property type="entry name" value="GRIP"/>
    <property type="match status" value="1"/>
</dbReference>
<feature type="coiled-coil region" evidence="5">
    <location>
        <begin position="181"/>
        <end position="393"/>
    </location>
</feature>
<dbReference type="SMART" id="SM00755">
    <property type="entry name" value="Grip"/>
    <property type="match status" value="1"/>
</dbReference>
<dbReference type="InterPro" id="IPR051841">
    <property type="entry name" value="MT-Golgi_org_protein"/>
</dbReference>
<dbReference type="FunFam" id="1.10.220.60:FF:000003">
    <property type="entry name" value="GRIP and coiled-coil domain-containing protein 2"/>
    <property type="match status" value="1"/>
</dbReference>
<feature type="region of interest" description="Disordered" evidence="6">
    <location>
        <begin position="1655"/>
        <end position="1678"/>
    </location>
</feature>
<proteinExistence type="predicted"/>
<sequence length="1824" mass="210445">MGQTTDRKVDRRSGRRRDRTWERRIGMEKSEGNVTTAAATGRAALGLTFPGQPHAPTPSKSTGPRPEDRPARPASSGAGPAGRGGAGLAGSHLLRRKRKRERRGAVALETRGRGRRRSATFNPKRRSVGGAGWKCGLRAAMEEPVHEGVASPAARGTGKSKLEALPKEDLIKFAKKQMMLIQKTKLRCTELEKEVEELKSKLVAGGADIIKALTERLDAVLLEKAETEQHCVSLKKENIKMKQEVEDSVTKLEDVQKELEQSQRSYGKEIENLRNELTTVHSKYSNDKADWQKEVEEAAKKQLELSEQLRFQSDSEDSVKKLQEEIQKIKLAFEDQILCLQKQLETATNEKEQEITHLQGVIEANCQQYQKDINSLQEELVRLKSTHQEEVKELMCQIETSAKEHEAEVNYLIQLKDNLVRKCEAGEMNIQKYKCELENEGKASGAGQENQVCSLLLQEDSLVEQAVNEKVRHLEDALKELESQHSILKDELTYMNNLKLKLEIDAQHIKDEFFHEREDLEFKINELLLAKEEQGYIIEKLKSELEDANKQFCCTIEQHNKEVQSLKKQHQKEITELNETFLSDSEKEKLTLMFEIQGLKEQCEKLQQEKQEAMLNYEGLREIMEILQTELGESAEKISQEFESMKQQQAFNINELQQKLQTAFNEKDALLETVNYLQKENDNLLSQQECVPELENTIKNLQEKNELYLVSLSQRDTMLQEFEAKISSLTEEKYDFISKMKSSHEEMDNLHKKCEREERLTVELREKVDQTAQYNSELEQKVNELTAGLEETLKEKDEKNRKLEKLTAQLKILSKDQEATSLEVRSLREENSRLSSEKNLLSRDLEALLSQKEGDVTFQEQINKLEEELRLAVRERDNLNKLLENEQVQKLFVKAQLCGFLEQMESKVSQEREEQDVVNILQAMGKSLDKINEEKHNLAFQYDKRIVELEEEIKLLQEEHMVQCEELRSLLTDYEQKKIVLRKELEEALLEKEALQSDLLEMKNASEQTRFENQNLLIQVEEMSQKLCRENENHHKKEKDLIKELENLRPLLEQKESELQDVKAELISLKDSFKKSTSVESDQPSVKEFEEKIGYLEKEAKEKEEKINKLKLVAVKAKKELDSSRKEAQTLQEELQSVRSERDQLSTSMRELIQGAENYKNLLSEYDKQSEQLDAEKERANNFEHQVEDLTRQLRNLTFQCEKLTSDNEDFLARIETLQSNACLLEAQILEVHKAKAMADKELEAEKLQKEQKIKEHASSVNELEELQLQLQKEKKQLQKTMQELELVRKDAQQTTLMNMEIADYERLMRELNQKLSNKNSKIEDLEQEIKIQKQKQETLQEEMTSLQAVLQQYEEKNTKIKQLLVKTKKELADLRQAETDHLMLQASLKGELEASQQQVEVYKIQLAEVTAEKHKAHEHLKASADQHQRTLGAYQQRVSALQEECREARAEQAAVTSEFESYKVRVHNVLKQQKNKSVSQTEAEGAKQEREHLEMLIDQLKLKLQDTQNSLQISTSELQALQCEHCALLERHNRVLQEAVGKEAELREKLCSVQSENSALKAEHAQIVDQLTAQHEALRAGFREQVRQLQEEHRRTVETLQQQLCRLEAQLLEPRSEPATRSPASSQQPLRSLRERRSADLPFLDVQVTAREEGEGMETTDLEHGSPASTPAQSLEQLLSSPEARLEPPAWHNEFTKEELVQKLNSTTKSADHLNGLLRETEATNAILMEQIKLLKSEVRRLERNQEREKSAANLEYLKNVLLQFILLKPGSERARLLPVVDTMLQLSPEEKTRLAAAAQGEEESGSRSSGWASYLHSWSGLR</sequence>
<dbReference type="Gene3D" id="1.10.220.60">
    <property type="entry name" value="GRIP domain"/>
    <property type="match status" value="1"/>
</dbReference>
<reference evidence="8" key="2">
    <citation type="submission" date="2025-08" db="UniProtKB">
        <authorList>
            <consortium name="Ensembl"/>
        </authorList>
    </citation>
    <scope>IDENTIFICATION</scope>
</reference>
<dbReference type="Proteomes" id="UP000314981">
    <property type="component" value="Chromosome 11"/>
</dbReference>
<feature type="coiled-coil region" evidence="5">
    <location>
        <begin position="531"/>
        <end position="704"/>
    </location>
</feature>
<dbReference type="PANTHER" id="PTHR18902:SF25">
    <property type="entry name" value="GRIP AND COILED-COIL DOMAIN-CONTAINING PROTEIN 2"/>
    <property type="match status" value="1"/>
</dbReference>
<feature type="coiled-coil region" evidence="5">
    <location>
        <begin position="464"/>
        <end position="491"/>
    </location>
</feature>
<gene>
    <name evidence="8" type="primary">GCC2</name>
</gene>
<organism evidence="8 9">
    <name type="scientific">Bos indicus x Bos taurus</name>
    <name type="common">Hybrid cattle</name>
    <dbReference type="NCBI Taxonomy" id="30522"/>
    <lineage>
        <taxon>Eukaryota</taxon>
        <taxon>Metazoa</taxon>
        <taxon>Chordata</taxon>
        <taxon>Craniata</taxon>
        <taxon>Vertebrata</taxon>
        <taxon>Euteleostomi</taxon>
        <taxon>Mammalia</taxon>
        <taxon>Eutheria</taxon>
        <taxon>Laurasiatheria</taxon>
        <taxon>Artiodactyla</taxon>
        <taxon>Ruminantia</taxon>
        <taxon>Pecora</taxon>
        <taxon>Bovidae</taxon>
        <taxon>Bovinae</taxon>
        <taxon>Bos</taxon>
    </lineage>
</organism>
<keyword evidence="9" id="KW-1185">Reference proteome</keyword>
<feature type="compositionally biased region" description="Basic and acidic residues" evidence="6">
    <location>
        <begin position="1"/>
        <end position="12"/>
    </location>
</feature>
<evidence type="ECO:0000256" key="5">
    <source>
        <dbReference type="SAM" id="Coils"/>
    </source>
</evidence>
<evidence type="ECO:0000256" key="2">
    <source>
        <dbReference type="ARBA" id="ARBA00022490"/>
    </source>
</evidence>
<dbReference type="Ensembl" id="ENSBIXT00000020314.1">
    <property type="protein sequence ID" value="ENSBIXP00000033637.1"/>
    <property type="gene ID" value="ENSBIXG00000002547.1"/>
</dbReference>
<dbReference type="OMA" id="TEANHFE"/>
<reference evidence="8 9" key="1">
    <citation type="submission" date="2018-11" db="EMBL/GenBank/DDBJ databases">
        <title>Haplotype-resolved cattle genomes.</title>
        <authorList>
            <person name="Low W.Y."/>
            <person name="Tearle R."/>
            <person name="Bickhart D.M."/>
            <person name="Rosen B.D."/>
            <person name="Koren S."/>
            <person name="Rhie A."/>
            <person name="Hiendleder S."/>
            <person name="Phillippy A.M."/>
            <person name="Smith T.P.L."/>
            <person name="Williams J.L."/>
        </authorList>
    </citation>
    <scope>NUCLEOTIDE SEQUENCE [LARGE SCALE GENOMIC DNA]</scope>
</reference>
<comment type="subcellular location">
    <subcellularLocation>
        <location evidence="1">Cytoplasm</location>
    </subcellularLocation>
</comment>
<dbReference type="InterPro" id="IPR000237">
    <property type="entry name" value="GRIP_dom"/>
</dbReference>
<evidence type="ECO:0000256" key="1">
    <source>
        <dbReference type="ARBA" id="ARBA00004496"/>
    </source>
</evidence>
<evidence type="ECO:0000256" key="3">
    <source>
        <dbReference type="ARBA" id="ARBA00022553"/>
    </source>
</evidence>
<keyword evidence="4 5" id="KW-0175">Coiled coil</keyword>
<feature type="region of interest" description="Disordered" evidence="6">
    <location>
        <begin position="1"/>
        <end position="127"/>
    </location>
</feature>
<feature type="compositionally biased region" description="Basic residues" evidence="6">
    <location>
        <begin position="93"/>
        <end position="102"/>
    </location>
</feature>
<feature type="compositionally biased region" description="Gly residues" evidence="6">
    <location>
        <begin position="79"/>
        <end position="88"/>
    </location>
</feature>
<dbReference type="PROSITE" id="PS50913">
    <property type="entry name" value="GRIP"/>
    <property type="match status" value="1"/>
</dbReference>
<accession>A0A4W2E3Z5</accession>
<evidence type="ECO:0000256" key="4">
    <source>
        <dbReference type="ARBA" id="ARBA00023054"/>
    </source>
</evidence>
<dbReference type="InterPro" id="IPR032023">
    <property type="entry name" value="GCC2_Rab_bind"/>
</dbReference>
<dbReference type="GO" id="GO:0005794">
    <property type="term" value="C:Golgi apparatus"/>
    <property type="evidence" value="ECO:0007669"/>
    <property type="project" value="TreeGrafter"/>
</dbReference>
<dbReference type="PANTHER" id="PTHR18902">
    <property type="entry name" value="NUCLEAR MITOTIC APPARATUS PROTEIN 1-RELATED"/>
    <property type="match status" value="1"/>
</dbReference>
<feature type="domain" description="GRIP" evidence="7">
    <location>
        <begin position="1749"/>
        <end position="1799"/>
    </location>
</feature>
<feature type="compositionally biased region" description="Basic residues" evidence="6">
    <location>
        <begin position="113"/>
        <end position="127"/>
    </location>
</feature>
<keyword evidence="2" id="KW-0963">Cytoplasm</keyword>
<feature type="coiled-coil region" evidence="5">
    <location>
        <begin position="1484"/>
        <end position="1604"/>
    </location>
</feature>
<feature type="compositionally biased region" description="Polar residues" evidence="6">
    <location>
        <begin position="1668"/>
        <end position="1678"/>
    </location>
</feature>
<protein>
    <submittedName>
        <fullName evidence="8">GRIP and coiled-coil domain containing 2</fullName>
    </submittedName>
</protein>
<keyword evidence="3" id="KW-0597">Phosphoprotein</keyword>
<dbReference type="GO" id="GO:0034499">
    <property type="term" value="P:late endosome to Golgi transport"/>
    <property type="evidence" value="ECO:0007669"/>
    <property type="project" value="TreeGrafter"/>
</dbReference>
<evidence type="ECO:0000313" key="9">
    <source>
        <dbReference type="Proteomes" id="UP000314981"/>
    </source>
</evidence>
<feature type="compositionally biased region" description="Low complexity" evidence="6">
    <location>
        <begin position="35"/>
        <end position="48"/>
    </location>
</feature>
<feature type="region of interest" description="Disordered" evidence="6">
    <location>
        <begin position="1613"/>
        <end position="1637"/>
    </location>
</feature>
<feature type="coiled-coil region" evidence="5">
    <location>
        <begin position="939"/>
        <end position="1459"/>
    </location>
</feature>
<evidence type="ECO:0000256" key="6">
    <source>
        <dbReference type="SAM" id="MobiDB-lite"/>
    </source>
</evidence>
<name>A0A4W2E3Z5_BOBOX</name>